<name>A0AAW1FIF7_ZOAVI</name>
<comment type="caution">
    <text evidence="1">The sequence shown here is derived from an EMBL/GenBank/DDBJ whole genome shotgun (WGS) entry which is preliminary data.</text>
</comment>
<organism evidence="1 2">
    <name type="scientific">Zoarces viviparus</name>
    <name type="common">Viviparous eelpout</name>
    <name type="synonym">Blennius viviparus</name>
    <dbReference type="NCBI Taxonomy" id="48416"/>
    <lineage>
        <taxon>Eukaryota</taxon>
        <taxon>Metazoa</taxon>
        <taxon>Chordata</taxon>
        <taxon>Craniata</taxon>
        <taxon>Vertebrata</taxon>
        <taxon>Euteleostomi</taxon>
        <taxon>Actinopterygii</taxon>
        <taxon>Neopterygii</taxon>
        <taxon>Teleostei</taxon>
        <taxon>Neoteleostei</taxon>
        <taxon>Acanthomorphata</taxon>
        <taxon>Eupercaria</taxon>
        <taxon>Perciformes</taxon>
        <taxon>Cottioidei</taxon>
        <taxon>Zoarcales</taxon>
        <taxon>Zoarcidae</taxon>
        <taxon>Zoarcinae</taxon>
        <taxon>Zoarces</taxon>
    </lineage>
</organism>
<proteinExistence type="predicted"/>
<dbReference type="EMBL" id="JBCEZU010000056">
    <property type="protein sequence ID" value="KAK9534561.1"/>
    <property type="molecule type" value="Genomic_DNA"/>
</dbReference>
<evidence type="ECO:0000313" key="2">
    <source>
        <dbReference type="Proteomes" id="UP001488805"/>
    </source>
</evidence>
<dbReference type="Proteomes" id="UP001488805">
    <property type="component" value="Unassembled WGS sequence"/>
</dbReference>
<protein>
    <submittedName>
        <fullName evidence="1">Uncharacterized protein</fullName>
    </submittedName>
</protein>
<evidence type="ECO:0000313" key="1">
    <source>
        <dbReference type="EMBL" id="KAK9534561.1"/>
    </source>
</evidence>
<sequence length="67" mass="7039">MELTRSHASAESPVSRGSGGEAIFVGAKATSPPQIPLLCHSAGANVLVSGCARLYWLARWLFTNSPI</sequence>
<accession>A0AAW1FIF7</accession>
<keyword evidence="2" id="KW-1185">Reference proteome</keyword>
<dbReference type="AlphaFoldDB" id="A0AAW1FIF7"/>
<gene>
    <name evidence="1" type="ORF">VZT92_007000</name>
</gene>
<reference evidence="1 2" key="1">
    <citation type="journal article" date="2024" name="Genome Biol. Evol.">
        <title>Chromosome-level genome assembly of the viviparous eelpout Zoarces viviparus.</title>
        <authorList>
            <person name="Fuhrmann N."/>
            <person name="Brasseur M.V."/>
            <person name="Bakowski C.E."/>
            <person name="Podsiadlowski L."/>
            <person name="Prost S."/>
            <person name="Krehenwinkel H."/>
            <person name="Mayer C."/>
        </authorList>
    </citation>
    <scope>NUCLEOTIDE SEQUENCE [LARGE SCALE GENOMIC DNA]</scope>
    <source>
        <strain evidence="1">NO-MEL_2022_Ind0_liver</strain>
    </source>
</reference>